<feature type="signal peptide" evidence="1">
    <location>
        <begin position="1"/>
        <end position="20"/>
    </location>
</feature>
<comment type="caution">
    <text evidence="2">The sequence shown here is derived from an EMBL/GenBank/DDBJ whole genome shotgun (WGS) entry which is preliminary data.</text>
</comment>
<dbReference type="SMR" id="Q54EU8"/>
<dbReference type="PaxDb" id="44689-DDB0183821"/>
<protein>
    <recommendedName>
        <fullName evidence="4">Carbohydrate-binding domain-containing protein</fullName>
    </recommendedName>
</protein>
<gene>
    <name evidence="2" type="ORF">DDB_G0291324</name>
</gene>
<evidence type="ECO:0000313" key="2">
    <source>
        <dbReference type="EMBL" id="EAL61646.1"/>
    </source>
</evidence>
<keyword evidence="1" id="KW-0732">Signal</keyword>
<organism evidence="2 3">
    <name type="scientific">Dictyostelium discoideum</name>
    <name type="common">Social amoeba</name>
    <dbReference type="NCBI Taxonomy" id="44689"/>
    <lineage>
        <taxon>Eukaryota</taxon>
        <taxon>Amoebozoa</taxon>
        <taxon>Evosea</taxon>
        <taxon>Eumycetozoa</taxon>
        <taxon>Dictyostelia</taxon>
        <taxon>Dictyosteliales</taxon>
        <taxon>Dictyosteliaceae</taxon>
        <taxon>Dictyostelium</taxon>
    </lineage>
</organism>
<evidence type="ECO:0000313" key="3">
    <source>
        <dbReference type="Proteomes" id="UP000002195"/>
    </source>
</evidence>
<dbReference type="RefSeq" id="XP_635142.1">
    <property type="nucleotide sequence ID" value="XM_630050.1"/>
</dbReference>
<dbReference type="SUPFAM" id="SSF49344">
    <property type="entry name" value="CBD9-like"/>
    <property type="match status" value="1"/>
</dbReference>
<evidence type="ECO:0000256" key="1">
    <source>
        <dbReference type="SAM" id="SignalP"/>
    </source>
</evidence>
<accession>Q54EU8</accession>
<dbReference type="GeneID" id="8628088"/>
<dbReference type="dictyBase" id="DDB_G0291324"/>
<dbReference type="EMBL" id="AAFI02000177">
    <property type="protein sequence ID" value="EAL61646.1"/>
    <property type="molecule type" value="Genomic_DNA"/>
</dbReference>
<dbReference type="CDD" id="cd09620">
    <property type="entry name" value="CBM9_like_3"/>
    <property type="match status" value="1"/>
</dbReference>
<dbReference type="STRING" id="44689.Q54EU8"/>
<dbReference type="VEuPathDB" id="AmoebaDB:DDB_G0291324"/>
<dbReference type="HOGENOM" id="CLU_102397_0_0_1"/>
<reference evidence="2 3" key="1">
    <citation type="journal article" date="2005" name="Nature">
        <title>The genome of the social amoeba Dictyostelium discoideum.</title>
        <authorList>
            <consortium name="The Dictyostelium discoideum Sequencing Consortium"/>
            <person name="Eichinger L."/>
            <person name="Pachebat J.A."/>
            <person name="Glockner G."/>
            <person name="Rajandream M.A."/>
            <person name="Sucgang R."/>
            <person name="Berriman M."/>
            <person name="Song J."/>
            <person name="Olsen R."/>
            <person name="Szafranski K."/>
            <person name="Xu Q."/>
            <person name="Tunggal B."/>
            <person name="Kummerfeld S."/>
            <person name="Madera M."/>
            <person name="Konfortov B.A."/>
            <person name="Rivero F."/>
            <person name="Bankier A.T."/>
            <person name="Lehmann R."/>
            <person name="Hamlin N."/>
            <person name="Davies R."/>
            <person name="Gaudet P."/>
            <person name="Fey P."/>
            <person name="Pilcher K."/>
            <person name="Chen G."/>
            <person name="Saunders D."/>
            <person name="Sodergren E."/>
            <person name="Davis P."/>
            <person name="Kerhornou A."/>
            <person name="Nie X."/>
            <person name="Hall N."/>
            <person name="Anjard C."/>
            <person name="Hemphill L."/>
            <person name="Bason N."/>
            <person name="Farbrother P."/>
            <person name="Desany B."/>
            <person name="Just E."/>
            <person name="Morio T."/>
            <person name="Rost R."/>
            <person name="Churcher C."/>
            <person name="Cooper J."/>
            <person name="Haydock S."/>
            <person name="van Driessche N."/>
            <person name="Cronin A."/>
            <person name="Goodhead I."/>
            <person name="Muzny D."/>
            <person name="Mourier T."/>
            <person name="Pain A."/>
            <person name="Lu M."/>
            <person name="Harper D."/>
            <person name="Lindsay R."/>
            <person name="Hauser H."/>
            <person name="James K."/>
            <person name="Quiles M."/>
            <person name="Madan Babu M."/>
            <person name="Saito T."/>
            <person name="Buchrieser C."/>
            <person name="Wardroper A."/>
            <person name="Felder M."/>
            <person name="Thangavelu M."/>
            <person name="Johnson D."/>
            <person name="Knights A."/>
            <person name="Loulseged H."/>
            <person name="Mungall K."/>
            <person name="Oliver K."/>
            <person name="Price C."/>
            <person name="Quail M.A."/>
            <person name="Urushihara H."/>
            <person name="Hernandez J."/>
            <person name="Rabbinowitsch E."/>
            <person name="Steffen D."/>
            <person name="Sanders M."/>
            <person name="Ma J."/>
            <person name="Kohara Y."/>
            <person name="Sharp S."/>
            <person name="Simmonds M."/>
            <person name="Spiegler S."/>
            <person name="Tivey A."/>
            <person name="Sugano S."/>
            <person name="White B."/>
            <person name="Walker D."/>
            <person name="Woodward J."/>
            <person name="Winckler T."/>
            <person name="Tanaka Y."/>
            <person name="Shaulsky G."/>
            <person name="Schleicher M."/>
            <person name="Weinstock G."/>
            <person name="Rosenthal A."/>
            <person name="Cox E.C."/>
            <person name="Chisholm R.L."/>
            <person name="Gibbs R."/>
            <person name="Loomis W.F."/>
            <person name="Platzer M."/>
            <person name="Kay R.R."/>
            <person name="Williams J."/>
            <person name="Dear P.H."/>
            <person name="Noegel A.A."/>
            <person name="Barrell B."/>
            <person name="Kuspa A."/>
        </authorList>
    </citation>
    <scope>NUCLEOTIDE SEQUENCE [LARGE SCALE GENOMIC DNA]</scope>
    <source>
        <strain evidence="2 3">AX4</strain>
    </source>
</reference>
<dbReference type="InParanoid" id="Q54EU8"/>
<proteinExistence type="predicted"/>
<feature type="chain" id="PRO_5004249957" description="Carbohydrate-binding domain-containing protein" evidence="1">
    <location>
        <begin position="21"/>
        <end position="232"/>
    </location>
</feature>
<dbReference type="eggNOG" id="ENOG502RCMY">
    <property type="taxonomic scope" value="Eukaryota"/>
</dbReference>
<dbReference type="Proteomes" id="UP000002195">
    <property type="component" value="Unassembled WGS sequence"/>
</dbReference>
<dbReference type="OMA" id="DRSTHYM"/>
<name>Q54EU8_DICDI</name>
<evidence type="ECO:0008006" key="4">
    <source>
        <dbReference type="Google" id="ProtNLM"/>
    </source>
</evidence>
<dbReference type="Gene3D" id="2.60.40.1190">
    <property type="match status" value="1"/>
</dbReference>
<sequence length="232" mass="26311">MKIILIVILIIFINSYFVSSQFVETLNIYRCSNNSTNQWSNATSVTDFTLTSNYGLAIQQTFASICYDDQYINIKAYCVDNNIISPYDSCNQDLFNADVFETFLSYGPADQVAVNYLEVELSPYGVLFVSLVNNPNDQCDGIQDTLVDCGQSGIIYGASTINDGWEGTLRIPFQLIQKASQYSETEGYIYKFNMFRIDVPLYNYKEYSCYHADNTNPPCFHVPSYFGNIALN</sequence>
<dbReference type="AlphaFoldDB" id="Q54EU8"/>
<keyword evidence="3" id="KW-1185">Reference proteome</keyword>
<dbReference type="KEGG" id="ddi:DDB_G0291324"/>